<dbReference type="GO" id="GO:0070063">
    <property type="term" value="F:RNA polymerase binding"/>
    <property type="evidence" value="ECO:0007669"/>
    <property type="project" value="InterPro"/>
</dbReference>
<gene>
    <name evidence="2" type="ORF">GCM10008171_25150</name>
</gene>
<dbReference type="Gene3D" id="1.10.286.20">
    <property type="match status" value="1"/>
</dbReference>
<dbReference type="PANTHER" id="PTHR30437">
    <property type="entry name" value="TRANSCRIPTION ELONGATION FACTOR GREA"/>
    <property type="match status" value="1"/>
</dbReference>
<comment type="caution">
    <text evidence="2">The sequence shown here is derived from an EMBL/GenBank/DDBJ whole genome shotgun (WGS) entry which is preliminary data.</text>
</comment>
<accession>A0A9W6N4I2</accession>
<dbReference type="NCBIfam" id="NF004396">
    <property type="entry name" value="PRK05753.1"/>
    <property type="match status" value="1"/>
</dbReference>
<dbReference type="Gene3D" id="3.10.50.30">
    <property type="entry name" value="Transcription elongation factor, GreA/GreB, C-terminal domain"/>
    <property type="match status" value="1"/>
</dbReference>
<evidence type="ECO:0000259" key="1">
    <source>
        <dbReference type="Pfam" id="PF01272"/>
    </source>
</evidence>
<name>A0A9W6N4I2_9HYPH</name>
<keyword evidence="3" id="KW-1185">Reference proteome</keyword>
<organism evidence="2 3">
    <name type="scientific">Methylopila jiangsuensis</name>
    <dbReference type="NCBI Taxonomy" id="586230"/>
    <lineage>
        <taxon>Bacteria</taxon>
        <taxon>Pseudomonadati</taxon>
        <taxon>Pseudomonadota</taxon>
        <taxon>Alphaproteobacteria</taxon>
        <taxon>Hyphomicrobiales</taxon>
        <taxon>Methylopilaceae</taxon>
        <taxon>Methylopila</taxon>
    </lineage>
</organism>
<dbReference type="AlphaFoldDB" id="A0A9W6N4I2"/>
<feature type="domain" description="Transcription elongation factor GreA/GreB C-terminal" evidence="1">
    <location>
        <begin position="56"/>
        <end position="130"/>
    </location>
</feature>
<dbReference type="Proteomes" id="UP001143364">
    <property type="component" value="Unassembled WGS sequence"/>
</dbReference>
<dbReference type="EMBL" id="BSFK01000013">
    <property type="protein sequence ID" value="GLK77261.1"/>
    <property type="molecule type" value="Genomic_DNA"/>
</dbReference>
<reference evidence="2" key="1">
    <citation type="journal article" date="2014" name="Int. J. Syst. Evol. Microbiol.">
        <title>Complete genome sequence of Corynebacterium casei LMG S-19264T (=DSM 44701T), isolated from a smear-ripened cheese.</title>
        <authorList>
            <consortium name="US DOE Joint Genome Institute (JGI-PGF)"/>
            <person name="Walter F."/>
            <person name="Albersmeier A."/>
            <person name="Kalinowski J."/>
            <person name="Ruckert C."/>
        </authorList>
    </citation>
    <scope>NUCLEOTIDE SEQUENCE</scope>
    <source>
        <strain evidence="2">VKM B-2555</strain>
    </source>
</reference>
<evidence type="ECO:0000313" key="2">
    <source>
        <dbReference type="EMBL" id="GLK77261.1"/>
    </source>
</evidence>
<dbReference type="PANTHER" id="PTHR30437:SF5">
    <property type="entry name" value="REGULATOR OF NUCLEOSIDE DIPHOSPHATE KINASE"/>
    <property type="match status" value="1"/>
</dbReference>
<proteinExistence type="predicted"/>
<dbReference type="InterPro" id="IPR023459">
    <property type="entry name" value="Tscrpt_elong_fac_GreA/B_fam"/>
</dbReference>
<dbReference type="Pfam" id="PF01272">
    <property type="entry name" value="GreA_GreB"/>
    <property type="match status" value="1"/>
</dbReference>
<dbReference type="RefSeq" id="WP_271205115.1">
    <property type="nucleotide sequence ID" value="NZ_BSFK01000013.1"/>
</dbReference>
<dbReference type="InterPro" id="IPR036953">
    <property type="entry name" value="GreA/GreB_C_sf"/>
</dbReference>
<sequence>MSKPASPRKPRIVLSRTDHDILLNFSETLERSHPESARFLSDELIRAAVVEDAAVPADAVRPGSSVTYRIEDGESKTIRLVYPANANIDAGDVSILSPVGIALLGLRPNQTMPWRDVSGKQRTLLVVAVTNGDEPFVNSGSRK</sequence>
<reference evidence="2" key="2">
    <citation type="submission" date="2023-01" db="EMBL/GenBank/DDBJ databases">
        <authorList>
            <person name="Sun Q."/>
            <person name="Evtushenko L."/>
        </authorList>
    </citation>
    <scope>NUCLEOTIDE SEQUENCE</scope>
    <source>
        <strain evidence="2">VKM B-2555</strain>
    </source>
</reference>
<protein>
    <recommendedName>
        <fullName evidence="1">Transcription elongation factor GreA/GreB C-terminal domain-containing protein</fullName>
    </recommendedName>
</protein>
<dbReference type="SUPFAM" id="SSF54534">
    <property type="entry name" value="FKBP-like"/>
    <property type="match status" value="1"/>
</dbReference>
<dbReference type="GO" id="GO:0003677">
    <property type="term" value="F:DNA binding"/>
    <property type="evidence" value="ECO:0007669"/>
    <property type="project" value="InterPro"/>
</dbReference>
<evidence type="ECO:0000313" key="3">
    <source>
        <dbReference type="Proteomes" id="UP001143364"/>
    </source>
</evidence>
<dbReference type="InterPro" id="IPR001437">
    <property type="entry name" value="Tscrpt_elong_fac_GreA/B_C"/>
</dbReference>
<dbReference type="GO" id="GO:0032784">
    <property type="term" value="P:regulation of DNA-templated transcription elongation"/>
    <property type="evidence" value="ECO:0007669"/>
    <property type="project" value="InterPro"/>
</dbReference>
<dbReference type="GO" id="GO:0006354">
    <property type="term" value="P:DNA-templated transcription elongation"/>
    <property type="evidence" value="ECO:0007669"/>
    <property type="project" value="TreeGrafter"/>
</dbReference>